<gene>
    <name evidence="1" type="ORF">COHA_002971</name>
</gene>
<dbReference type="Proteomes" id="UP001205105">
    <property type="component" value="Unassembled WGS sequence"/>
</dbReference>
<name>A0AAD5DVW9_9CHLO</name>
<protein>
    <submittedName>
        <fullName evidence="1">Uncharacterized protein</fullName>
    </submittedName>
</protein>
<sequence length="259" mass="28582">MLNHLIGRLPSALLQATAAGAAVVLRHLPLAARAHAFRLLVFAPALLGAVFVATQGPGYVRDRFEDRLDEPPEFKRRRWMIRCFRHSLLPAEFRWWAQMGLLGRALRELLPLAYSSILERALRDAMPEGPMVFLHEIIYVQSIIGWVTVSAVLDPFFDGLGLRMTPDMAADLGTGQGALLTYSIAGREFTGNVIVQEVPDLAQAMQLAQQQAAAANHELNETELARRAEAIMAERQRCVVVPAGVLRRLLQAGVSVAMN</sequence>
<dbReference type="EMBL" id="JADXDR010000039">
    <property type="protein sequence ID" value="KAI7843373.1"/>
    <property type="molecule type" value="Genomic_DNA"/>
</dbReference>
<reference evidence="1" key="1">
    <citation type="submission" date="2020-11" db="EMBL/GenBank/DDBJ databases">
        <title>Chlorella ohadii genome sequencing and assembly.</title>
        <authorList>
            <person name="Murik O."/>
            <person name="Treves H."/>
            <person name="Kedem I."/>
            <person name="Shotland Y."/>
            <person name="Kaplan A."/>
        </authorList>
    </citation>
    <scope>NUCLEOTIDE SEQUENCE</scope>
    <source>
        <strain evidence="1">1</strain>
    </source>
</reference>
<keyword evidence="2" id="KW-1185">Reference proteome</keyword>
<evidence type="ECO:0000313" key="2">
    <source>
        <dbReference type="Proteomes" id="UP001205105"/>
    </source>
</evidence>
<evidence type="ECO:0000313" key="1">
    <source>
        <dbReference type="EMBL" id="KAI7843373.1"/>
    </source>
</evidence>
<accession>A0AAD5DVW9</accession>
<proteinExistence type="predicted"/>
<comment type="caution">
    <text evidence="1">The sequence shown here is derived from an EMBL/GenBank/DDBJ whole genome shotgun (WGS) entry which is preliminary data.</text>
</comment>
<organism evidence="1 2">
    <name type="scientific">Chlorella ohadii</name>
    <dbReference type="NCBI Taxonomy" id="2649997"/>
    <lineage>
        <taxon>Eukaryota</taxon>
        <taxon>Viridiplantae</taxon>
        <taxon>Chlorophyta</taxon>
        <taxon>core chlorophytes</taxon>
        <taxon>Trebouxiophyceae</taxon>
        <taxon>Chlorellales</taxon>
        <taxon>Chlorellaceae</taxon>
        <taxon>Chlorella clade</taxon>
        <taxon>Chlorella</taxon>
    </lineage>
</organism>
<dbReference type="AlphaFoldDB" id="A0AAD5DVW9"/>